<protein>
    <recommendedName>
        <fullName evidence="3">F-box domain-containing protein</fullName>
    </recommendedName>
</protein>
<comment type="caution">
    <text evidence="1">The sequence shown here is derived from an EMBL/GenBank/DDBJ whole genome shotgun (WGS) entry which is preliminary data.</text>
</comment>
<dbReference type="Gene3D" id="3.80.10.10">
    <property type="entry name" value="Ribonuclease Inhibitor"/>
    <property type="match status" value="1"/>
</dbReference>
<reference evidence="1 2" key="1">
    <citation type="submission" date="2020-05" db="EMBL/GenBank/DDBJ databases">
        <title>Identification and distribution of gene clusters putatively required for synthesis of sphingolipid metabolism inhibitors in phylogenetically diverse species of the filamentous fungus Fusarium.</title>
        <authorList>
            <person name="Kim H.-S."/>
            <person name="Busman M."/>
            <person name="Brown D.W."/>
            <person name="Divon H."/>
            <person name="Uhlig S."/>
            <person name="Proctor R.H."/>
        </authorList>
    </citation>
    <scope>NUCLEOTIDE SEQUENCE [LARGE SCALE GENOMIC DNA]</scope>
    <source>
        <strain evidence="1 2">NRRL 25311</strain>
    </source>
</reference>
<evidence type="ECO:0000313" key="2">
    <source>
        <dbReference type="Proteomes" id="UP000562682"/>
    </source>
</evidence>
<evidence type="ECO:0000313" key="1">
    <source>
        <dbReference type="EMBL" id="KAF5675909.1"/>
    </source>
</evidence>
<dbReference type="SUPFAM" id="SSF52047">
    <property type="entry name" value="RNI-like"/>
    <property type="match status" value="1"/>
</dbReference>
<dbReference type="EMBL" id="JAAOAK010000300">
    <property type="protein sequence ID" value="KAF5675909.1"/>
    <property type="molecule type" value="Genomic_DNA"/>
</dbReference>
<dbReference type="InterPro" id="IPR032675">
    <property type="entry name" value="LRR_dom_sf"/>
</dbReference>
<gene>
    <name evidence="1" type="ORF">FDENT_9626</name>
</gene>
<organism evidence="1 2">
    <name type="scientific">Fusarium denticulatum</name>
    <dbReference type="NCBI Taxonomy" id="48507"/>
    <lineage>
        <taxon>Eukaryota</taxon>
        <taxon>Fungi</taxon>
        <taxon>Dikarya</taxon>
        <taxon>Ascomycota</taxon>
        <taxon>Pezizomycotina</taxon>
        <taxon>Sordariomycetes</taxon>
        <taxon>Hypocreomycetidae</taxon>
        <taxon>Hypocreales</taxon>
        <taxon>Nectriaceae</taxon>
        <taxon>Fusarium</taxon>
        <taxon>Fusarium fujikuroi species complex</taxon>
    </lineage>
</organism>
<sequence length="317" mass="36951">MDSIPLELVTEIARNLDTTTDISHLRQVSRAFAYATSPVLFHRVQVMNTVECLNQCQEFQKRSPASASTVRHLTLYHVIWPQLRSLEDWSTHPQTLSPMHVPEHEKVHAYYAYRQFIDQEANRTFDTDVCRLIGILSMFPKLTSLTLSHIHAWRWGKLRDDHYEKLRTRIRIVPFFKARVEDLAHRLLSILPGFPQITKLDIPSTLDMKEGEWRLTNENIVSLDVSNLVVRGYEHHQVQSFLQSFPNLHELVLGTESGGQISEQRIALGSLQWQHIRRVHFRHLWTTENDLRLMGIVLLSNIYSVWTTTPISTLYQA</sequence>
<accession>A0A8H5TPB0</accession>
<proteinExistence type="predicted"/>
<dbReference type="Proteomes" id="UP000562682">
    <property type="component" value="Unassembled WGS sequence"/>
</dbReference>
<evidence type="ECO:0008006" key="3">
    <source>
        <dbReference type="Google" id="ProtNLM"/>
    </source>
</evidence>
<keyword evidence="2" id="KW-1185">Reference proteome</keyword>
<name>A0A8H5TPB0_9HYPO</name>
<dbReference type="AlphaFoldDB" id="A0A8H5TPB0"/>